<reference evidence="3" key="1">
    <citation type="submission" date="2019-11" db="EMBL/GenBank/DDBJ databases">
        <authorList>
            <person name="Feng L."/>
        </authorList>
    </citation>
    <scope>NUCLEOTIDE SEQUENCE</scope>
    <source>
        <strain evidence="3">BgluceraseaLFYP119</strain>
    </source>
</reference>
<dbReference type="RefSeq" id="WP_156354193.1">
    <property type="nucleotide sequence ID" value="NZ_CACRST010000017.1"/>
</dbReference>
<keyword evidence="2" id="KW-0732">Signal</keyword>
<feature type="signal peptide" evidence="2">
    <location>
        <begin position="1"/>
        <end position="28"/>
    </location>
</feature>
<sequence length="216" mass="23960">MKKSKRNIATAVLLAGALGLAAAGGVSAYLTDYDKAENPFVVGQVKIELQEPGWNPDDHKTMEPGKQIQKDPQIKNTGTNDAFVYLEVGIPMKEVTAADYEGKRMEHKLQELFTFHTGEKWSKLDSRKKDDNMVYVYAYDQVLKPEQTTEKLFDSIKFLNIIEGQLDGQQLSIPVRAYAIQTAYTGGDGGSVKEKAREAYGKYVNQNAGQEGQAAF</sequence>
<feature type="region of interest" description="Disordered" evidence="1">
    <location>
        <begin position="53"/>
        <end position="73"/>
    </location>
</feature>
<accession>A0A6N2U028</accession>
<dbReference type="Pfam" id="PF12389">
    <property type="entry name" value="Peptidase_M73"/>
    <property type="match status" value="1"/>
</dbReference>
<gene>
    <name evidence="3" type="ORF">BGLFYP119_01845</name>
</gene>
<dbReference type="InterPro" id="IPR023833">
    <property type="entry name" value="Signal_pept_SipW-depend-type"/>
</dbReference>
<proteinExistence type="predicted"/>
<feature type="compositionally biased region" description="Basic and acidic residues" evidence="1">
    <location>
        <begin position="56"/>
        <end position="73"/>
    </location>
</feature>
<dbReference type="NCBIfam" id="TIGR04088">
    <property type="entry name" value="cognate_SipW"/>
    <property type="match status" value="1"/>
</dbReference>
<feature type="chain" id="PRO_5026853683" description="Camelysin metallo-endopeptidase" evidence="2">
    <location>
        <begin position="29"/>
        <end position="216"/>
    </location>
</feature>
<organism evidence="3">
    <name type="scientific">Blautia glucerasea</name>
    <dbReference type="NCBI Taxonomy" id="536633"/>
    <lineage>
        <taxon>Bacteria</taxon>
        <taxon>Bacillati</taxon>
        <taxon>Bacillota</taxon>
        <taxon>Clostridia</taxon>
        <taxon>Lachnospirales</taxon>
        <taxon>Lachnospiraceae</taxon>
        <taxon>Blautia</taxon>
    </lineage>
</organism>
<name>A0A6N2U028_9FIRM</name>
<protein>
    <recommendedName>
        <fullName evidence="4">Camelysin metallo-endopeptidase</fullName>
    </recommendedName>
</protein>
<dbReference type="InterPro" id="IPR022121">
    <property type="entry name" value="Peptidase_M73_camelysin"/>
</dbReference>
<dbReference type="AlphaFoldDB" id="A0A6N2U028"/>
<evidence type="ECO:0008006" key="4">
    <source>
        <dbReference type="Google" id="ProtNLM"/>
    </source>
</evidence>
<evidence type="ECO:0000313" key="3">
    <source>
        <dbReference type="EMBL" id="VYT11128.1"/>
    </source>
</evidence>
<evidence type="ECO:0000256" key="1">
    <source>
        <dbReference type="SAM" id="MobiDB-lite"/>
    </source>
</evidence>
<dbReference type="EMBL" id="CACRST010000017">
    <property type="protein sequence ID" value="VYT11128.1"/>
    <property type="molecule type" value="Genomic_DNA"/>
</dbReference>
<evidence type="ECO:0000256" key="2">
    <source>
        <dbReference type="SAM" id="SignalP"/>
    </source>
</evidence>